<feature type="region of interest" description="Disordered" evidence="8">
    <location>
        <begin position="1568"/>
        <end position="1605"/>
    </location>
</feature>
<evidence type="ECO:0000259" key="10">
    <source>
        <dbReference type="Pfam" id="PF12932"/>
    </source>
</evidence>
<feature type="region of interest" description="Disordered" evidence="8">
    <location>
        <begin position="718"/>
        <end position="788"/>
    </location>
</feature>
<feature type="compositionally biased region" description="Basic and acidic residues" evidence="8">
    <location>
        <begin position="342"/>
        <end position="352"/>
    </location>
</feature>
<evidence type="ECO:0000313" key="12">
    <source>
        <dbReference type="Proteomes" id="UP000662931"/>
    </source>
</evidence>
<dbReference type="InterPro" id="IPR024340">
    <property type="entry name" value="Sec16_CCD"/>
</dbReference>
<feature type="region of interest" description="Disordered" evidence="8">
    <location>
        <begin position="440"/>
        <end position="480"/>
    </location>
</feature>
<feature type="compositionally biased region" description="Polar residues" evidence="8">
    <location>
        <begin position="165"/>
        <end position="176"/>
    </location>
</feature>
<dbReference type="RefSeq" id="XP_038779561.1">
    <property type="nucleotide sequence ID" value="XM_038923633.1"/>
</dbReference>
<dbReference type="GeneID" id="62196782"/>
<dbReference type="CDD" id="cd09233">
    <property type="entry name" value="ACE1-Sec16-like"/>
    <property type="match status" value="1"/>
</dbReference>
<dbReference type="GO" id="GO:0070973">
    <property type="term" value="P:protein localization to endoplasmic reticulum exit site"/>
    <property type="evidence" value="ECO:0007669"/>
    <property type="project" value="TreeGrafter"/>
</dbReference>
<evidence type="ECO:0000313" key="11">
    <source>
        <dbReference type="EMBL" id="QPG75996.1"/>
    </source>
</evidence>
<feature type="compositionally biased region" description="Acidic residues" evidence="8">
    <location>
        <begin position="2040"/>
        <end position="2060"/>
    </location>
</feature>
<dbReference type="GO" id="GO:0015031">
    <property type="term" value="P:protein transport"/>
    <property type="evidence" value="ECO:0007669"/>
    <property type="project" value="UniProtKB-KW"/>
</dbReference>
<proteinExistence type="inferred from homology"/>
<comment type="function">
    <text evidence="6 7">Involved in the initiation of assembly of the COPII coat required for the formation of transport vesicles from the endoplasmic reticulum (ER) and the selection of cargo molecules. Also involved in autophagy.</text>
</comment>
<keyword evidence="7" id="KW-0072">Autophagy</keyword>
<evidence type="ECO:0000256" key="5">
    <source>
        <dbReference type="ARBA" id="ARBA00022892"/>
    </source>
</evidence>
<feature type="compositionally biased region" description="Polar residues" evidence="8">
    <location>
        <begin position="471"/>
        <end position="480"/>
    </location>
</feature>
<dbReference type="GO" id="GO:0005789">
    <property type="term" value="C:endoplasmic reticulum membrane"/>
    <property type="evidence" value="ECO:0007669"/>
    <property type="project" value="UniProtKB-SubCell"/>
</dbReference>
<dbReference type="PANTHER" id="PTHR13402">
    <property type="entry name" value="RGPR-RELATED"/>
    <property type="match status" value="1"/>
</dbReference>
<dbReference type="GO" id="GO:0007030">
    <property type="term" value="P:Golgi organization"/>
    <property type="evidence" value="ECO:0007669"/>
    <property type="project" value="TreeGrafter"/>
</dbReference>
<evidence type="ECO:0000256" key="8">
    <source>
        <dbReference type="SAM" id="MobiDB-lite"/>
    </source>
</evidence>
<dbReference type="Pfam" id="PF12931">
    <property type="entry name" value="TPR_Sec16"/>
    <property type="match status" value="1"/>
</dbReference>
<feature type="region of interest" description="Disordered" evidence="8">
    <location>
        <begin position="623"/>
        <end position="657"/>
    </location>
</feature>
<evidence type="ECO:0000259" key="9">
    <source>
        <dbReference type="Pfam" id="PF12931"/>
    </source>
</evidence>
<dbReference type="OrthoDB" id="8918678at2759"/>
<feature type="compositionally biased region" description="Low complexity" evidence="8">
    <location>
        <begin position="1574"/>
        <end position="1597"/>
    </location>
</feature>
<sequence length="2245" mass="243503">MVRKHRKPKKSNKKERKSSNTETKPKPEEQSEVISGVSSDLITGPSLGTPADREVTGTSEPSEAFEITISEPEKEEAMSEVKVKSDNSEKKSIVASDSLNRKVYTEEIIGGPEESLEESTAEDSELNILQQTGQVELKPTHFDARSAEVEVNPKVATTYVSQFGTDGLENTKNNESIPEHATSIDNGKNIPPDSSANTESMWGDAPKKSHEELKQSEDIQPIVTATSVNPSDALSWNNGDSNEKMPWEEPKRDESAPNVPSPVKMPVPSAASTFETSAPAGYTADVIDTEDKTMPWGTNETVEEMRWEKGHAGEVVKPVKAFQPSQSIQPLEPAQSVEAGSEADHPDNTLDHDSFLQDLAEDVTSAQQNFSNNAQESYKGETLERKLSFLAEDDELLLDDVMDDDLLEEESELPISSQAQPIYGSRAGAYAPSISSIASSNISRPKSPSLQKYAPPSTESPMKASLKHQTSRASLIPSRTGSVVSAGGVGVAPIFTQPVRPFGIRASANASPVPAAQTASQQLASQGSRIHKKLVLKLEEEKHKSDAYDFPADLLIKHSPVLRAKSPHNNIYAQMEATQKLQKQIQVEIPPFGAYGTSAADRPVIRSPQSSPVVVTSAIPSVSLDPPPQSAAKNAYALPGSQEPQAPRAPPAVGGGVGTASANIKQLPYQSGSFFAELPVSPNLTRPAPQVRNPYGRIEKAASLAGSDLAVSQRSHMIPSPYTSNVQPVQLSQSQQHQQQAHNIRASTTSISQASRRSNNPYAPADVGGHARTLSTSSNPKPINPRVVPVPRKASIGEVMSPVRAGNSSQPQFIGSPTNRYGPSFQRLGASQTSQSQVLSRSPGFSQPQGFPQQGFQQQGFPQQGFPQQSFSQQGYPQHNMRNLPKLMVQGKQPAVSVDTVYGGPHPDSSVQSSAHRKSRSRSNLPPPPLSPSLSRHMLQKVPGIASAPAPVVVNPENLVRRQWPLFSFSGAVDVATMIPNSDGYGHPILNIKVTDFISVCKDDGITSNFPGPLIKNRTKRKDLEKWLTDKLASFGSKSNDGPYLSADQMIWALLRAMVTEIEEPGDFSKRSYLDKAINVLNSSFSHESDDQNRIDPISLVRVIQNSTSDSKQFNCRQLDRQKLSRVFSLLENGQTRQALEFVVGEGDWSLAIVFAGLLGPETISEVVRLYSSVRFGTDDLLDQTMAFFVDASISQNAASNSAPVLKGKESWIIDNYTSIVPLVLSNTAHPGSILYQLGSILMDYGARDYATLSFLLSGLPMLPTNISSLPKDIDSMIISEIYEYVLLSSHNVAPNLSAGLPHMLSVKINHAGFLADFGHFMEAKRYGDVTGSIIAGKQVPYEPVTVLAQKQLAERLEQASVDASGWFGGKLGKSHINKVWDHLDKSFNKFVSGEELPVSSAKPKSELFSNFSTPAPSRSPSVIDIVGMQQQVRHSPQHQSSLPYTGNVYGNPILGDNSGSPYSPFQSGKSVAKASYPNKAALAPKGAPYIPRASYNAQSSGIGINAMGMAPALPRSISSESNSYSPYKVKALSVSKLGSLSAIPHPKPVLAGVGSSLVPNSRAFQPEMQSKMKPSLSVSTPLPKPLSPKLLASSSAPPIPRKHPEHLKIENTYLPTHQESSMAPSVDLYAESNLPKVAASSVAVPSNSVSVLSESTIHAAAPAAPQISDPVSLFLETDKSLAPVSKVAGRALEKSPECEAQKELSITAEVQSHPISKKSGVEVNNDSAPIEENNEISSEFTLSTSSERDEFEQQDADTGPETEPKEEDFVPESAEELKMSPKSMRLSESQSSHPEKSEQPKPVDQNTSVNEVRKDSDNDMFLTSPPIKESTPAPVMLPASSVPVAAASPVTSSTTILAKEKFNPYEPHLSHRPSRRLINPYAAMYSRSNTDVSTEGATKYAPEPASRESSPNVEMPQNLNEMGIPKDMNNFDMYSFGGYHVPPADQKPAGFEGTEENKNEVGDRSLNHESGEGKGSFDESDLPPPTDNILNPAEHLRRLFSPPPQSPSISMSGDETVSSDIKKSAIYTITEEKRLYANEADECYDDDVVDEEEDDDDSDDVKKKRQEEERKKKRDAERKKRQEEDRKKDDEDKRKRHQQHKGGWFSWLSKKDDGPKPIKAKLGEENQFYYDEKLKRWINKNAPVEEQIVDTLPPPPMRKPGGTPPVGGAFDVPPKIPMNASSSSLSPSALSAPPNGIGPNKGKKGDGIDELLNLSAVRSGGSRRGKSSRRGPRRGYVDVMALKK</sequence>
<feature type="region of interest" description="Disordered" evidence="8">
    <location>
        <begin position="2150"/>
        <end position="2245"/>
    </location>
</feature>
<name>A0A875S3V0_EENNA</name>
<comment type="subcellular location">
    <subcellularLocation>
        <location evidence="1">Endoplasmic reticulum membrane</location>
        <topology evidence="1">Peripheral membrane protein</topology>
        <orientation evidence="1">Cytoplasmic side</orientation>
    </subcellularLocation>
</comment>
<keyword evidence="7" id="KW-0653">Protein transport</keyword>
<organism evidence="11 12">
    <name type="scientific">Eeniella nana</name>
    <name type="common">Yeast</name>
    <name type="synonym">Brettanomyces nanus</name>
    <dbReference type="NCBI Taxonomy" id="13502"/>
    <lineage>
        <taxon>Eukaryota</taxon>
        <taxon>Fungi</taxon>
        <taxon>Dikarya</taxon>
        <taxon>Ascomycota</taxon>
        <taxon>Saccharomycotina</taxon>
        <taxon>Pichiomycetes</taxon>
        <taxon>Pichiales</taxon>
        <taxon>Pichiaceae</taxon>
        <taxon>Brettanomyces</taxon>
    </lineage>
</organism>
<protein>
    <recommendedName>
        <fullName evidence="7">Protein transport protein sec16</fullName>
    </recommendedName>
</protein>
<dbReference type="Gene3D" id="1.20.58.940">
    <property type="match status" value="1"/>
</dbReference>
<feature type="domain" description="Sec16 Sec23-binding" evidence="9">
    <location>
        <begin position="1128"/>
        <end position="1395"/>
    </location>
</feature>
<accession>A0A875S3V0</accession>
<dbReference type="EMBL" id="CP064815">
    <property type="protein sequence ID" value="QPG75996.1"/>
    <property type="molecule type" value="Genomic_DNA"/>
</dbReference>
<evidence type="ECO:0000256" key="2">
    <source>
        <dbReference type="ARBA" id="ARBA00005927"/>
    </source>
</evidence>
<feature type="compositionally biased region" description="Low complexity" evidence="8">
    <location>
        <begin position="842"/>
        <end position="878"/>
    </location>
</feature>
<feature type="compositionally biased region" description="Acidic residues" evidence="8">
    <location>
        <begin position="1750"/>
        <end position="1775"/>
    </location>
</feature>
<dbReference type="Proteomes" id="UP000662931">
    <property type="component" value="Chromosome 4"/>
</dbReference>
<feature type="compositionally biased region" description="Polar residues" evidence="8">
    <location>
        <begin position="32"/>
        <end position="41"/>
    </location>
</feature>
<evidence type="ECO:0000256" key="3">
    <source>
        <dbReference type="ARBA" id="ARBA00022448"/>
    </source>
</evidence>
<dbReference type="CDD" id="cd22249">
    <property type="entry name" value="UDM1_RNF168_RNF169-like"/>
    <property type="match status" value="1"/>
</dbReference>
<reference evidence="11" key="1">
    <citation type="submission" date="2020-10" db="EMBL/GenBank/DDBJ databases">
        <authorList>
            <person name="Roach M.J.R."/>
        </authorList>
    </citation>
    <scope>NUCLEOTIDE SEQUENCE</scope>
    <source>
        <strain evidence="11">CBS 1945</strain>
    </source>
</reference>
<evidence type="ECO:0000256" key="7">
    <source>
        <dbReference type="RuleBase" id="RU364101"/>
    </source>
</evidence>
<evidence type="ECO:0000256" key="4">
    <source>
        <dbReference type="ARBA" id="ARBA00022824"/>
    </source>
</evidence>
<feature type="compositionally biased region" description="Basic and acidic residues" evidence="8">
    <location>
        <begin position="1956"/>
        <end position="1978"/>
    </location>
</feature>
<feature type="region of interest" description="Disordered" evidence="8">
    <location>
        <begin position="165"/>
        <end position="276"/>
    </location>
</feature>
<feature type="compositionally biased region" description="Polar residues" evidence="8">
    <location>
        <begin position="741"/>
        <end position="761"/>
    </location>
</feature>
<feature type="compositionally biased region" description="Low complexity" evidence="8">
    <location>
        <begin position="2181"/>
        <end position="2201"/>
    </location>
</feature>
<dbReference type="PANTHER" id="PTHR13402:SF6">
    <property type="entry name" value="SECRETORY 16, ISOFORM I"/>
    <property type="match status" value="1"/>
</dbReference>
<gene>
    <name evidence="11" type="ORF">FOA43_003382</name>
</gene>
<comment type="similarity">
    <text evidence="2 7">Belongs to the SEC16 family.</text>
</comment>
<feature type="compositionally biased region" description="Basic residues" evidence="8">
    <location>
        <begin position="2222"/>
        <end position="2234"/>
    </location>
</feature>
<feature type="compositionally biased region" description="Basic and acidic residues" evidence="8">
    <location>
        <begin position="2061"/>
        <end position="2094"/>
    </location>
</feature>
<feature type="compositionally biased region" description="Polar residues" evidence="8">
    <location>
        <begin position="223"/>
        <end position="240"/>
    </location>
</feature>
<feature type="region of interest" description="Disordered" evidence="8">
    <location>
        <begin position="800"/>
        <end position="879"/>
    </location>
</feature>
<feature type="compositionally biased region" description="Basic and acidic residues" evidence="8">
    <location>
        <begin position="17"/>
        <end position="29"/>
    </location>
</feature>
<feature type="compositionally biased region" description="Basic and acidic residues" evidence="8">
    <location>
        <begin position="2110"/>
        <end position="2122"/>
    </location>
</feature>
<evidence type="ECO:0000256" key="6">
    <source>
        <dbReference type="ARBA" id="ARBA00024687"/>
    </source>
</evidence>
<feature type="region of interest" description="Disordered" evidence="8">
    <location>
        <begin position="1718"/>
        <end position="1835"/>
    </location>
</feature>
<feature type="compositionally biased region" description="Polar residues" evidence="8">
    <location>
        <begin position="806"/>
        <end position="821"/>
    </location>
</feature>
<dbReference type="GO" id="GO:0016192">
    <property type="term" value="P:vesicle-mediated transport"/>
    <property type="evidence" value="ECO:0007669"/>
    <property type="project" value="UniProtKB-KW"/>
</dbReference>
<feature type="compositionally biased region" description="Polar residues" evidence="8">
    <location>
        <begin position="1736"/>
        <end position="1746"/>
    </location>
</feature>
<keyword evidence="3 7" id="KW-0813">Transport</keyword>
<feature type="region of interest" description="Disordered" evidence="8">
    <location>
        <begin position="897"/>
        <end position="935"/>
    </location>
</feature>
<dbReference type="GO" id="GO:0006914">
    <property type="term" value="P:autophagy"/>
    <property type="evidence" value="ECO:0007669"/>
    <property type="project" value="UniProtKB-KW"/>
</dbReference>
<keyword evidence="4 7" id="KW-0256">Endoplasmic reticulum</keyword>
<keyword evidence="12" id="KW-1185">Reference proteome</keyword>
<feature type="compositionally biased region" description="Polar residues" evidence="8">
    <location>
        <begin position="1908"/>
        <end position="1921"/>
    </location>
</feature>
<feature type="compositionally biased region" description="Low complexity" evidence="8">
    <location>
        <begin position="726"/>
        <end position="740"/>
    </location>
</feature>
<feature type="region of interest" description="Disordered" evidence="8">
    <location>
        <begin position="316"/>
        <end position="352"/>
    </location>
</feature>
<feature type="compositionally biased region" description="Polar residues" evidence="8">
    <location>
        <begin position="829"/>
        <end position="840"/>
    </location>
</feature>
<feature type="compositionally biased region" description="Basic and acidic residues" evidence="8">
    <location>
        <begin position="205"/>
        <end position="217"/>
    </location>
</feature>
<feature type="compositionally biased region" description="Basic residues" evidence="8">
    <location>
        <begin position="1"/>
        <end position="16"/>
    </location>
</feature>
<feature type="domain" description="Sec16 central conserved" evidence="10">
    <location>
        <begin position="991"/>
        <end position="1059"/>
    </location>
</feature>
<feature type="region of interest" description="Disordered" evidence="8">
    <location>
        <begin position="1889"/>
        <end position="2122"/>
    </location>
</feature>
<dbReference type="InterPro" id="IPR024298">
    <property type="entry name" value="Sec16_Sec23-bd"/>
</dbReference>
<feature type="compositionally biased region" description="Basic and acidic residues" evidence="8">
    <location>
        <begin position="71"/>
        <end position="92"/>
    </location>
</feature>
<dbReference type="GO" id="GO:0070971">
    <property type="term" value="C:endoplasmic reticulum exit site"/>
    <property type="evidence" value="ECO:0007669"/>
    <property type="project" value="UniProtKB-ARBA"/>
</dbReference>
<keyword evidence="5 7" id="KW-0931">ER-Golgi transport</keyword>
<feature type="compositionally biased region" description="Basic and acidic residues" evidence="8">
    <location>
        <begin position="241"/>
        <end position="255"/>
    </location>
</feature>
<evidence type="ECO:0000256" key="1">
    <source>
        <dbReference type="ARBA" id="ARBA00004397"/>
    </source>
</evidence>
<dbReference type="GO" id="GO:0012507">
    <property type="term" value="C:ER to Golgi transport vesicle membrane"/>
    <property type="evidence" value="ECO:0007669"/>
    <property type="project" value="TreeGrafter"/>
</dbReference>
<dbReference type="KEGG" id="bnn:FOA43_003382"/>
<keyword evidence="7" id="KW-0472">Membrane</keyword>
<feature type="region of interest" description="Disordered" evidence="8">
    <location>
        <begin position="1"/>
        <end position="92"/>
    </location>
</feature>
<dbReference type="Pfam" id="PF12932">
    <property type="entry name" value="Sec16"/>
    <property type="match status" value="1"/>
</dbReference>